<keyword evidence="2" id="KW-0119">Carbohydrate metabolism</keyword>
<dbReference type="SUPFAM" id="SSF74650">
    <property type="entry name" value="Galactose mutarotase-like"/>
    <property type="match status" value="1"/>
</dbReference>
<feature type="domain" description="Glycoside hydrolase family 57 N-terminal" evidence="3">
    <location>
        <begin position="27"/>
        <end position="267"/>
    </location>
</feature>
<evidence type="ECO:0000313" key="7">
    <source>
        <dbReference type="Proteomes" id="UP000294614"/>
    </source>
</evidence>
<keyword evidence="7" id="KW-1185">Reference proteome</keyword>
<reference evidence="6 7" key="1">
    <citation type="submission" date="2019-03" db="EMBL/GenBank/DDBJ databases">
        <title>Genomic Encyclopedia of Type Strains, Phase IV (KMG-IV): sequencing the most valuable type-strain genomes for metagenomic binning, comparative biology and taxonomic classification.</title>
        <authorList>
            <person name="Goeker M."/>
        </authorList>
    </citation>
    <scope>NUCLEOTIDE SEQUENCE [LARGE SCALE GENOMIC DNA]</scope>
    <source>
        <strain evidence="6 7">DSM 24984</strain>
    </source>
</reference>
<evidence type="ECO:0000313" key="6">
    <source>
        <dbReference type="EMBL" id="TCK62454.1"/>
    </source>
</evidence>
<dbReference type="Pfam" id="PF09094">
    <property type="entry name" value="AmyA-A_glucT_m"/>
    <property type="match status" value="1"/>
</dbReference>
<evidence type="ECO:0000259" key="3">
    <source>
        <dbReference type="Pfam" id="PF03065"/>
    </source>
</evidence>
<dbReference type="PANTHER" id="PTHR36306:SF1">
    <property type="entry name" value="ALPHA-AMYLASE-RELATED"/>
    <property type="match status" value="1"/>
</dbReference>
<dbReference type="Pfam" id="PF09095">
    <property type="entry name" value="AmyA-gluTrfs_C"/>
    <property type="match status" value="1"/>
</dbReference>
<feature type="domain" description="Alpha-amylase/4-alpha-glucanotransferase central" evidence="4">
    <location>
        <begin position="310"/>
        <end position="385"/>
    </location>
</feature>
<dbReference type="RefSeq" id="WP_132872525.1">
    <property type="nucleotide sequence ID" value="NZ_SMGG01000003.1"/>
</dbReference>
<dbReference type="GO" id="GO:0030246">
    <property type="term" value="F:carbohydrate binding"/>
    <property type="evidence" value="ECO:0007669"/>
    <property type="project" value="InterPro"/>
</dbReference>
<dbReference type="InterPro" id="IPR015179">
    <property type="entry name" value="A-amylase/a-glucTrfase_C"/>
</dbReference>
<proteinExistence type="inferred from homology"/>
<evidence type="ECO:0000256" key="2">
    <source>
        <dbReference type="ARBA" id="ARBA00023277"/>
    </source>
</evidence>
<dbReference type="Pfam" id="PF03065">
    <property type="entry name" value="Glyco_hydro_57"/>
    <property type="match status" value="1"/>
</dbReference>
<dbReference type="PANTHER" id="PTHR36306">
    <property type="entry name" value="ALPHA-AMYLASE-RELATED-RELATED"/>
    <property type="match status" value="1"/>
</dbReference>
<dbReference type="EMBL" id="SMGG01000003">
    <property type="protein sequence ID" value="TCK62454.1"/>
    <property type="molecule type" value="Genomic_DNA"/>
</dbReference>
<dbReference type="CDD" id="cd10793">
    <property type="entry name" value="GH57N_TLGT_like"/>
    <property type="match status" value="1"/>
</dbReference>
<organism evidence="6 7">
    <name type="scientific">Seleniivibrio woodruffii</name>
    <dbReference type="NCBI Taxonomy" id="1078050"/>
    <lineage>
        <taxon>Bacteria</taxon>
        <taxon>Pseudomonadati</taxon>
        <taxon>Deferribacterota</taxon>
        <taxon>Deferribacteres</taxon>
        <taxon>Deferribacterales</taxon>
        <taxon>Geovibrionaceae</taxon>
        <taxon>Seleniivibrio</taxon>
    </lineage>
</organism>
<dbReference type="InterPro" id="IPR014718">
    <property type="entry name" value="GH-type_carb-bd"/>
</dbReference>
<gene>
    <name evidence="6" type="ORF">C8D98_0980</name>
</gene>
<dbReference type="InterPro" id="IPR011330">
    <property type="entry name" value="Glyco_hydro/deAcase_b/a-brl"/>
</dbReference>
<dbReference type="InterPro" id="IPR052046">
    <property type="entry name" value="GH57_Enzymes"/>
</dbReference>
<sequence length="685" mass="79182">MKLPLHLGIHCHQPVDNFYHVVDIAVDQSYRPFFELLLKKPALKVSVHYSGWLFEYIKKHHADLFGMMQEANRNGQTEFFSGGFYEPVLAAIPSRDRKEQIKKLNGFIEDNFQVSPKGLWLTERVWDSSIIPDCADCGIEYVIVDDYHFIAAGFYESMLHGHFKTEQDGREMLIFPISEKLRYMIPFRPAADVVQYLGDIAAEGGKSLTIFDDGEKFGLWPKTHEWVYEKGWLNSFVDAVDKSGHSEFALFRDTVQAVRPAQIAYLPTVSYFEMGEWSLFSERTAKMEKFVKETEKLHEDDTAKVFVKGGIWKNFLVKYPESNRIHKRTMKLSKDADRLKDARLYEALYKAQCNDVLWHGIFGGLYLPNLRNNAYRFIIEGEKLVEELEKPSYPSVSVDDFDFDGYEEAYVRTPELNFMFVSVDGGQLVSIEDKVNCYNFQNTLARRKEAYHEKMLNPAEPEETEETEETAEDDGIATIHNDSTEVNEELTKHLIYDWHNKNSFIDHFVHRFDAEEFRNMSFGEMGDFANRPAEMDVKTDGITFTRTGGLYRYDQKTPCTVTKEYSFDEKGLKLKLKASAELDEELDYVMEMNLHFNDLENVLINGKDPQESEGQALTKVELGEKHTPSKISLEISNGAKLYSYQVMTVSQSESGADLTRQGICLLFPFRFRKNLELECRLTLGR</sequence>
<comment type="caution">
    <text evidence="6">The sequence shown here is derived from an EMBL/GenBank/DDBJ whole genome shotgun (WGS) entry which is preliminary data.</text>
</comment>
<dbReference type="Gene3D" id="2.70.98.10">
    <property type="match status" value="1"/>
</dbReference>
<comment type="similarity">
    <text evidence="1">Belongs to the glycosyl hydrolase 57 family.</text>
</comment>
<dbReference type="GO" id="GO:0003824">
    <property type="term" value="F:catalytic activity"/>
    <property type="evidence" value="ECO:0007669"/>
    <property type="project" value="InterPro"/>
</dbReference>
<evidence type="ECO:0000259" key="5">
    <source>
        <dbReference type="Pfam" id="PF09095"/>
    </source>
</evidence>
<evidence type="ECO:0000256" key="1">
    <source>
        <dbReference type="ARBA" id="ARBA00006821"/>
    </source>
</evidence>
<dbReference type="InterPro" id="IPR011013">
    <property type="entry name" value="Gal_mutarotase_sf_dom"/>
</dbReference>
<dbReference type="Proteomes" id="UP000294614">
    <property type="component" value="Unassembled WGS sequence"/>
</dbReference>
<protein>
    <submittedName>
        <fullName evidence="6">Alpha-amylase</fullName>
    </submittedName>
</protein>
<dbReference type="GO" id="GO:0005975">
    <property type="term" value="P:carbohydrate metabolic process"/>
    <property type="evidence" value="ECO:0007669"/>
    <property type="project" value="InterPro"/>
</dbReference>
<accession>A0A4R1KD45</accession>
<dbReference type="InterPro" id="IPR028995">
    <property type="entry name" value="Glyco_hydro_57/38_cen_sf"/>
</dbReference>
<name>A0A4R1KD45_9BACT</name>
<dbReference type="OrthoDB" id="8476at2"/>
<dbReference type="AlphaFoldDB" id="A0A4R1KD45"/>
<dbReference type="InterPro" id="IPR004300">
    <property type="entry name" value="Glyco_hydro_57_N"/>
</dbReference>
<dbReference type="SUPFAM" id="SSF88688">
    <property type="entry name" value="Families 57/38 glycoside transferase middle domain"/>
    <property type="match status" value="1"/>
</dbReference>
<evidence type="ECO:0000259" key="4">
    <source>
        <dbReference type="Pfam" id="PF09094"/>
    </source>
</evidence>
<feature type="domain" description="Alpha-amylase/4-alpha-glucanotransferase C-terminal" evidence="5">
    <location>
        <begin position="400"/>
        <end position="680"/>
    </location>
</feature>
<dbReference type="InterPro" id="IPR015178">
    <property type="entry name" value="A-amylase/a-glucTrfase_central"/>
</dbReference>
<dbReference type="SUPFAM" id="SSF88713">
    <property type="entry name" value="Glycoside hydrolase/deacetylase"/>
    <property type="match status" value="1"/>
</dbReference>
<dbReference type="Gene3D" id="3.20.110.20">
    <property type="match status" value="1"/>
</dbReference>